<feature type="compositionally biased region" description="Low complexity" evidence="2">
    <location>
        <begin position="392"/>
        <end position="407"/>
    </location>
</feature>
<evidence type="ECO:0000256" key="2">
    <source>
        <dbReference type="SAM" id="MobiDB-lite"/>
    </source>
</evidence>
<dbReference type="RefSeq" id="XP_028528876.1">
    <property type="nucleotide sequence ID" value="XM_028672312.1"/>
</dbReference>
<feature type="coiled-coil region" evidence="1">
    <location>
        <begin position="1212"/>
        <end position="1275"/>
    </location>
</feature>
<protein>
    <submittedName>
        <fullName evidence="4">Surface-associated interspersed protein (SURFIN)</fullName>
    </submittedName>
</protein>
<dbReference type="Proteomes" id="UP000220797">
    <property type="component" value="Unassembled WGS sequence"/>
</dbReference>
<accession>A0A1J1GU82</accession>
<keyword evidence="3" id="KW-0472">Membrane</keyword>
<feature type="region of interest" description="Disordered" evidence="2">
    <location>
        <begin position="581"/>
        <end position="607"/>
    </location>
</feature>
<dbReference type="OrthoDB" id="27073at2759"/>
<feature type="transmembrane region" description="Helical" evidence="3">
    <location>
        <begin position="834"/>
        <end position="865"/>
    </location>
</feature>
<sequence>MRKNCTSKNARLLSELEEIPCMSNKKNATENNSNLSNNTICLNTEIQTFMNDTYNELGFYLQDNKITNDTEKCQKVTTYINWRGMDYVNLLLSENGNYNISYLVENWNKKQKSFDKSIVEKINSTCNTTTFDYCAILNKNNNCTSPYKDTDLPVTTLLTYEQLNEDSYSTNKIQIIEQRRLKFDNVTYDISNYYFNAYDKDSSELNCAKWSMYIYKRGKLFINMINNEIYSEEVYRNYSINIWNTFSRDMQSYTLEQTGNECNMTVFLHKIKERENSINPYDLGWVHSNNNNIISNQTSGVATALLDNLHSTNGIPNVTYNVASTNSIDNNTGIFRIINNNTTKNANIITTLGTVTTGDQTTLETMTTTSSEVKTQSNILNPDSATQHDLHTTISSPSDTPISSTGSFGSENTQSSANRTNPTVSTEPTTDSTAFFATEHGPSPTTNIIESNENSTTLHSVNKSLSNTDSYTSSPTIIDSSSTNDSTSPNNTIVHNTTTIKPFTTNDTSHTTIPSPSPHPAPLIASTSSIDTKSSISSSSETPTIKPISITGTAVSLSNNTSSSNITTNPTAMKQLFTNDTTSSTSNITSPMTVPSPSSETTSLLSTTSTTVINSSFSNASAQSVTEPSITSITPTNNSTSSNNATSYSTTIIEPFKNSTTTPITNITSPIIVPSPSSEISSSPNITSSTTTNSFFPSSLETPTPSTHITKISSSANNFISSSMSNNISTKISSTSLESSNFNTINNVTKSPTGNNNTSLLVTRNPIAQYSQNTPAPMIQNKETLPLNINHNSTLRNNVYTNPTNMTISNNFTSQTPFTNNTEVTPTVNPTGNVLITIVPAGIFILGIIFFLILLCKYTFIGSWFRNRKSKKKKVRKKMKKISKEPLLMSLNDIDSETINCGKYSLLHNEKQIPLCEISFESERNLKHRQMNKSRECKEIYMESGDKRVYEVVEDVSKHKNESSIEEKKLKKDDTKNEIEEDELNKNRSRGKIRKEKLIKTGLKKNEISVVGYIRKNTLKEEGTSEINVKTKKSTYEKEIKNSDNQMSIMGEVRDCNTLADTHVIALLECKKEEWELIKNEFLKICIEVFEIDEKTIYLKEYGINLLKKGEEENSTVVTEKNSSIPEKWKKEEWFINLKEEWKKEEEKHLEYLKEQEIEKITVEGIRNIVLDKKKEAWKKWIEKQRERSNEYKKQDWFKKILDEYEKEGIHKNIMEEKIEKISVEKQEKEKNNEIDKYEMKKNLTKKMLIDIYMMILEECKKEELEREKDELFKTNTEELGIEGNLEELVNILKKIEEERIWNSILEKKKEYIEKWKREKWFVELMLEWKDNEQKCIEELKNKKLEKKNKERITNISLEKQKIILKKHWEDIRRKWIENDNKEEWFTKLVDETESKEKEYEDEISKKNIQKIRENEQNRESGESITVINRKVKEKAKKYEKAHLEDTDKKINSIINKKKIKWKTIVEIHMIVLEECKKEEWLLNRGKFLETCLEEFKKEEKEKYPKIIENDLVIMSKEEDDISTIMIERQKLLWEKWVERNKSMLKKWKREEWFINLKEKWENEQKSYRETIKESEITDINAGENLMLEKQKKIWREWLKKQRMWFIEHSEEKWFNDLLIEYEKEGCKEEITKRNMRNVKEIHENMELEQDGNNEMRKSKKKKKLIQKVLIEIHMMVLEECKKEELEREKEGFFNIIMKELKIQENLDEVNILKKIEEERSWNSILEKKKEDIEKWKREKWFVELMLEWKDNEHKYIEELNNKKLEKKNKERITNISSEKQKIILKKHWEDIRKKWIANDNKVEWFTKLADEVESKENEYTSEIIKKSIEKKEENGERFEPIVEINRKWNEKVKKYEKTHLEDTDEKLNSIINKKKIKWKTIVEIHMIVLEECKKEEWLLNRGKFLETCLEEFKKEEKGKYPKIIENDLALMGEEENISTIMLEKQKLLWKKWIERNKSMLKKWKKEEWFINLKKKWENEQKSYRETIKGSELIDINTGENLMLEKQKKIWREWLKKQRMWFIEHSEEKWFNDLLTEYEKEECKEGITKRNTRKAKDIHENMKELEQDGNNKMRKSNKKKKLIQKMLIEIHMMVLDECKKVEWEREKDEFFKTIKKELRIQEIFDKEANIF</sequence>
<feature type="coiled-coil region" evidence="1">
    <location>
        <begin position="2048"/>
        <end position="2075"/>
    </location>
</feature>
<evidence type="ECO:0000256" key="1">
    <source>
        <dbReference type="SAM" id="Coils"/>
    </source>
</evidence>
<comment type="caution">
    <text evidence="4">The sequence shown here is derived from an EMBL/GenBank/DDBJ whole genome shotgun (WGS) entry which is preliminary data.</text>
</comment>
<feature type="compositionally biased region" description="Polar residues" evidence="2">
    <location>
        <begin position="408"/>
        <end position="435"/>
    </location>
</feature>
<feature type="compositionally biased region" description="Polar residues" evidence="2">
    <location>
        <begin position="370"/>
        <end position="385"/>
    </location>
</feature>
<evidence type="ECO:0000313" key="5">
    <source>
        <dbReference type="Proteomes" id="UP000220797"/>
    </source>
</evidence>
<gene>
    <name evidence="4" type="ORF">PGAL8A_00328400</name>
</gene>
<evidence type="ECO:0000313" key="4">
    <source>
        <dbReference type="EMBL" id="CRG96071.1"/>
    </source>
</evidence>
<feature type="compositionally biased region" description="Low complexity" evidence="2">
    <location>
        <begin position="468"/>
        <end position="493"/>
    </location>
</feature>
<keyword evidence="1" id="KW-0175">Coiled coil</keyword>
<dbReference type="VEuPathDB" id="PlasmoDB:PGAL8A_00328400"/>
<evidence type="ECO:0000256" key="3">
    <source>
        <dbReference type="SAM" id="Phobius"/>
    </source>
</evidence>
<organism evidence="4 5">
    <name type="scientific">Plasmodium gallinaceum</name>
    <dbReference type="NCBI Taxonomy" id="5849"/>
    <lineage>
        <taxon>Eukaryota</taxon>
        <taxon>Sar</taxon>
        <taxon>Alveolata</taxon>
        <taxon>Apicomplexa</taxon>
        <taxon>Aconoidasida</taxon>
        <taxon>Haemosporida</taxon>
        <taxon>Plasmodiidae</taxon>
        <taxon>Plasmodium</taxon>
        <taxon>Plasmodium (Haemamoeba)</taxon>
    </lineage>
</organism>
<feature type="compositionally biased region" description="Polar residues" evidence="2">
    <location>
        <begin position="443"/>
        <end position="467"/>
    </location>
</feature>
<dbReference type="EMBL" id="CVMV01000056">
    <property type="protein sequence ID" value="CRG96071.1"/>
    <property type="molecule type" value="Genomic_DNA"/>
</dbReference>
<reference evidence="4" key="1">
    <citation type="submission" date="2015-04" db="EMBL/GenBank/DDBJ databases">
        <authorList>
            <consortium name="Pathogen Informatics"/>
        </authorList>
    </citation>
    <scope>NUCLEOTIDE SEQUENCE [LARGE SCALE GENOMIC DNA]</scope>
    <source>
        <strain evidence="4">8A</strain>
    </source>
</reference>
<feature type="compositionally biased region" description="Polar residues" evidence="2">
    <location>
        <begin position="494"/>
        <end position="508"/>
    </location>
</feature>
<keyword evidence="5" id="KW-1185">Reference proteome</keyword>
<keyword evidence="3" id="KW-0812">Transmembrane</keyword>
<feature type="region of interest" description="Disordered" evidence="2">
    <location>
        <begin position="369"/>
        <end position="546"/>
    </location>
</feature>
<dbReference type="GeneID" id="39731814"/>
<feature type="compositionally biased region" description="Low complexity" evidence="2">
    <location>
        <begin position="522"/>
        <end position="546"/>
    </location>
</feature>
<proteinExistence type="predicted"/>
<keyword evidence="3" id="KW-1133">Transmembrane helix</keyword>
<name>A0A1J1GU82_PLAGA</name>